<evidence type="ECO:0000256" key="3">
    <source>
        <dbReference type="ARBA" id="ARBA00012438"/>
    </source>
</evidence>
<keyword evidence="10" id="KW-0067">ATP-binding</keyword>
<dbReference type="GO" id="GO:0005886">
    <property type="term" value="C:plasma membrane"/>
    <property type="evidence" value="ECO:0007669"/>
    <property type="project" value="UniProtKB-SubCell"/>
</dbReference>
<dbReference type="SUPFAM" id="SSF47384">
    <property type="entry name" value="Homodimeric domain of signal transducing histidine kinase"/>
    <property type="match status" value="1"/>
</dbReference>
<feature type="domain" description="Histidine kinase" evidence="16">
    <location>
        <begin position="321"/>
        <end position="521"/>
    </location>
</feature>
<keyword evidence="14" id="KW-0175">Coiled coil</keyword>
<protein>
    <recommendedName>
        <fullName evidence="3">histidine kinase</fullName>
        <ecNumber evidence="3">2.7.13.3</ecNumber>
    </recommendedName>
</protein>
<dbReference type="Pfam" id="PF00512">
    <property type="entry name" value="HisKA"/>
    <property type="match status" value="1"/>
</dbReference>
<dbReference type="GO" id="GO:0000155">
    <property type="term" value="F:phosphorelay sensor kinase activity"/>
    <property type="evidence" value="ECO:0007669"/>
    <property type="project" value="InterPro"/>
</dbReference>
<sequence>MRLTKKTLCYSVLISAVLMAFVVVYFCFMMPSLYVDYAKKDDLKSVVDVQKGYMKNRSYKGLTVKNPTGSMSVEIPLSGDTVYIAGKNFRITVQADEPELKEFLQEIQQAFSSGDDMEDIQLPDIDKDRMKSIFNLNKESLKDLPVNIHLEADEDLNDDSFKEKKVKTHVISDNIIVFEGGIIDDTNEYTSYIAAGRTSDALILSFLPVMTPQMNEITPVVLSSLPMLMAVVFLIVLIASRMFSRKIVIPVIRLAQYAEEVKMAGHMEIEPLSVTSKDEIGELGATLNELYGQLRLQYQALEQKNQALAQENKRQEVFLRASSHQLKTPVTAALLLVEGMMNEVGKYKDTQKYLPQVKQQLKIMQKIVEDILYLNHCTEHMEKESFDLKGLADEIVLGYQVQASTNNLTFRIEGASGPVCTDRDMLKKIVDNLVSNAVSYTPAGNLIQVTLEEKCLKIFNHGGHIEESLLPDIYEPFVSSDVQKKGRGLGLYILSYYAQILGCDVKIVNESGGVLAILRIP</sequence>
<dbReference type="SUPFAM" id="SSF55874">
    <property type="entry name" value="ATPase domain of HSP90 chaperone/DNA topoisomerase II/histidine kinase"/>
    <property type="match status" value="1"/>
</dbReference>
<name>A0A844FBL7_CLOSV</name>
<keyword evidence="11 15" id="KW-1133">Transmembrane helix</keyword>
<evidence type="ECO:0000256" key="8">
    <source>
        <dbReference type="ARBA" id="ARBA00022741"/>
    </source>
</evidence>
<dbReference type="InterPro" id="IPR003594">
    <property type="entry name" value="HATPase_dom"/>
</dbReference>
<dbReference type="Gene3D" id="3.30.565.10">
    <property type="entry name" value="Histidine kinase-like ATPase, C-terminal domain"/>
    <property type="match status" value="1"/>
</dbReference>
<evidence type="ECO:0000259" key="17">
    <source>
        <dbReference type="PROSITE" id="PS50885"/>
    </source>
</evidence>
<evidence type="ECO:0000256" key="7">
    <source>
        <dbReference type="ARBA" id="ARBA00022692"/>
    </source>
</evidence>
<evidence type="ECO:0000256" key="13">
    <source>
        <dbReference type="ARBA" id="ARBA00023136"/>
    </source>
</evidence>
<evidence type="ECO:0000256" key="4">
    <source>
        <dbReference type="ARBA" id="ARBA00022475"/>
    </source>
</evidence>
<gene>
    <name evidence="18" type="ORF">FYJ37_08530</name>
</gene>
<dbReference type="Gene3D" id="6.10.340.10">
    <property type="match status" value="1"/>
</dbReference>
<keyword evidence="9 18" id="KW-0418">Kinase</keyword>
<evidence type="ECO:0000256" key="15">
    <source>
        <dbReference type="SAM" id="Phobius"/>
    </source>
</evidence>
<evidence type="ECO:0000313" key="18">
    <source>
        <dbReference type="EMBL" id="MSS40395.1"/>
    </source>
</evidence>
<dbReference type="PROSITE" id="PS50109">
    <property type="entry name" value="HIS_KIN"/>
    <property type="match status" value="1"/>
</dbReference>
<evidence type="ECO:0000256" key="10">
    <source>
        <dbReference type="ARBA" id="ARBA00022840"/>
    </source>
</evidence>
<evidence type="ECO:0000313" key="19">
    <source>
        <dbReference type="Proteomes" id="UP000462363"/>
    </source>
</evidence>
<dbReference type="RefSeq" id="WP_154322602.1">
    <property type="nucleotide sequence ID" value="NZ_CAUEXX010000001.1"/>
</dbReference>
<keyword evidence="4" id="KW-1003">Cell membrane</keyword>
<evidence type="ECO:0000256" key="1">
    <source>
        <dbReference type="ARBA" id="ARBA00000085"/>
    </source>
</evidence>
<dbReference type="InterPro" id="IPR050398">
    <property type="entry name" value="HssS/ArlS-like"/>
</dbReference>
<evidence type="ECO:0000256" key="11">
    <source>
        <dbReference type="ARBA" id="ARBA00022989"/>
    </source>
</evidence>
<dbReference type="SMART" id="SM00388">
    <property type="entry name" value="HisKA"/>
    <property type="match status" value="1"/>
</dbReference>
<dbReference type="Pfam" id="PF02518">
    <property type="entry name" value="HATPase_c"/>
    <property type="match status" value="1"/>
</dbReference>
<feature type="coiled-coil region" evidence="14">
    <location>
        <begin position="291"/>
        <end position="318"/>
    </location>
</feature>
<evidence type="ECO:0000256" key="5">
    <source>
        <dbReference type="ARBA" id="ARBA00022553"/>
    </source>
</evidence>
<dbReference type="InterPro" id="IPR005467">
    <property type="entry name" value="His_kinase_dom"/>
</dbReference>
<proteinExistence type="predicted"/>
<dbReference type="InterPro" id="IPR003660">
    <property type="entry name" value="HAMP_dom"/>
</dbReference>
<dbReference type="Proteomes" id="UP000462363">
    <property type="component" value="Unassembled WGS sequence"/>
</dbReference>
<feature type="transmembrane region" description="Helical" evidence="15">
    <location>
        <begin position="12"/>
        <end position="34"/>
    </location>
</feature>
<keyword evidence="7 15" id="KW-0812">Transmembrane</keyword>
<dbReference type="EC" id="2.7.13.3" evidence="3"/>
<comment type="catalytic activity">
    <reaction evidence="1">
        <text>ATP + protein L-histidine = ADP + protein N-phospho-L-histidine.</text>
        <dbReference type="EC" id="2.7.13.3"/>
    </reaction>
</comment>
<dbReference type="PANTHER" id="PTHR45528">
    <property type="entry name" value="SENSOR HISTIDINE KINASE CPXA"/>
    <property type="match status" value="1"/>
</dbReference>
<keyword evidence="12" id="KW-0902">Two-component regulatory system</keyword>
<dbReference type="EMBL" id="VUMB01000015">
    <property type="protein sequence ID" value="MSS40395.1"/>
    <property type="molecule type" value="Genomic_DNA"/>
</dbReference>
<evidence type="ECO:0000256" key="12">
    <source>
        <dbReference type="ARBA" id="ARBA00023012"/>
    </source>
</evidence>
<dbReference type="SMART" id="SM00387">
    <property type="entry name" value="HATPase_c"/>
    <property type="match status" value="1"/>
</dbReference>
<evidence type="ECO:0000259" key="16">
    <source>
        <dbReference type="PROSITE" id="PS50109"/>
    </source>
</evidence>
<keyword evidence="6" id="KW-0808">Transferase</keyword>
<accession>A0A844FBL7</accession>
<dbReference type="CDD" id="cd00082">
    <property type="entry name" value="HisKA"/>
    <property type="match status" value="1"/>
</dbReference>
<reference evidence="18 19" key="1">
    <citation type="submission" date="2019-08" db="EMBL/GenBank/DDBJ databases">
        <title>In-depth cultivation of the pig gut microbiome towards novel bacterial diversity and tailored functional studies.</title>
        <authorList>
            <person name="Wylensek D."/>
            <person name="Hitch T.C.A."/>
            <person name="Clavel T."/>
        </authorList>
    </citation>
    <scope>NUCLEOTIDE SEQUENCE [LARGE SCALE GENOMIC DNA]</scope>
    <source>
        <strain evidence="18 19">BL-389-WT-3D</strain>
    </source>
</reference>
<dbReference type="Gene3D" id="1.10.287.130">
    <property type="match status" value="1"/>
</dbReference>
<dbReference type="InterPro" id="IPR003661">
    <property type="entry name" value="HisK_dim/P_dom"/>
</dbReference>
<keyword evidence="5" id="KW-0597">Phosphoprotein</keyword>
<evidence type="ECO:0000256" key="6">
    <source>
        <dbReference type="ARBA" id="ARBA00022679"/>
    </source>
</evidence>
<feature type="domain" description="HAMP" evidence="17">
    <location>
        <begin position="245"/>
        <end position="299"/>
    </location>
</feature>
<keyword evidence="8" id="KW-0547">Nucleotide-binding</keyword>
<evidence type="ECO:0000256" key="9">
    <source>
        <dbReference type="ARBA" id="ARBA00022777"/>
    </source>
</evidence>
<dbReference type="InterPro" id="IPR036890">
    <property type="entry name" value="HATPase_C_sf"/>
</dbReference>
<dbReference type="InterPro" id="IPR036097">
    <property type="entry name" value="HisK_dim/P_sf"/>
</dbReference>
<evidence type="ECO:0000256" key="14">
    <source>
        <dbReference type="SAM" id="Coils"/>
    </source>
</evidence>
<comment type="caution">
    <text evidence="18">The sequence shown here is derived from an EMBL/GenBank/DDBJ whole genome shotgun (WGS) entry which is preliminary data.</text>
</comment>
<feature type="transmembrane region" description="Helical" evidence="15">
    <location>
        <begin position="217"/>
        <end position="239"/>
    </location>
</feature>
<evidence type="ECO:0000256" key="2">
    <source>
        <dbReference type="ARBA" id="ARBA00004651"/>
    </source>
</evidence>
<dbReference type="SMART" id="SM00304">
    <property type="entry name" value="HAMP"/>
    <property type="match status" value="1"/>
</dbReference>
<dbReference type="GO" id="GO:0005524">
    <property type="term" value="F:ATP binding"/>
    <property type="evidence" value="ECO:0007669"/>
    <property type="project" value="UniProtKB-KW"/>
</dbReference>
<keyword evidence="13 15" id="KW-0472">Membrane</keyword>
<dbReference type="AlphaFoldDB" id="A0A844FBL7"/>
<comment type="subcellular location">
    <subcellularLocation>
        <location evidence="2">Cell membrane</location>
        <topology evidence="2">Multi-pass membrane protein</topology>
    </subcellularLocation>
</comment>
<dbReference type="PANTHER" id="PTHR45528:SF1">
    <property type="entry name" value="SENSOR HISTIDINE KINASE CPXA"/>
    <property type="match status" value="1"/>
</dbReference>
<dbReference type="CDD" id="cd06225">
    <property type="entry name" value="HAMP"/>
    <property type="match status" value="1"/>
</dbReference>
<organism evidence="18 19">
    <name type="scientific">Clostridium scindens (strain JCM 10418 / VPI 12708)</name>
    <dbReference type="NCBI Taxonomy" id="29347"/>
    <lineage>
        <taxon>Bacteria</taxon>
        <taxon>Bacillati</taxon>
        <taxon>Bacillota</taxon>
        <taxon>Clostridia</taxon>
        <taxon>Lachnospirales</taxon>
        <taxon>Lachnospiraceae</taxon>
    </lineage>
</organism>
<dbReference type="PROSITE" id="PS50885">
    <property type="entry name" value="HAMP"/>
    <property type="match status" value="1"/>
</dbReference>